<reference evidence="8 9" key="2">
    <citation type="journal article" date="2016" name="Genome Announc.">
        <title>Genome Sequence of Nitrosomonas communis Strain Nm2, a Mesophilic Ammonia-Oxidizing Bacterium Isolated from Mediterranean Soil.</title>
        <authorList>
            <person name="Kozlowski J.A."/>
            <person name="Kits K.D."/>
            <person name="Stein L.Y."/>
        </authorList>
    </citation>
    <scope>NUCLEOTIDE SEQUENCE [LARGE SCALE GENOMIC DNA]</scope>
    <source>
        <strain evidence="8 9">Nm2</strain>
    </source>
</reference>
<feature type="transmembrane region" description="Helical" evidence="7">
    <location>
        <begin position="46"/>
        <end position="66"/>
    </location>
</feature>
<feature type="binding site" evidence="6">
    <location>
        <position position="105"/>
    </location>
    <ligand>
        <name>Zn(2+)</name>
        <dbReference type="ChEBI" id="CHEBI:29105"/>
        <note>catalytic</note>
    </ligand>
</feature>
<dbReference type="PANTHER" id="PTHR34368">
    <property type="entry name" value="OS01G0962200 PROTEIN"/>
    <property type="match status" value="1"/>
</dbReference>
<dbReference type="PATRIC" id="fig|44574.3.peg.3949"/>
<gene>
    <name evidence="8" type="ORF">AAW31_16345</name>
</gene>
<feature type="transmembrane region" description="Helical" evidence="7">
    <location>
        <begin position="87"/>
        <end position="106"/>
    </location>
</feature>
<evidence type="ECO:0000256" key="4">
    <source>
        <dbReference type="ARBA" id="ARBA00022989"/>
    </source>
</evidence>
<dbReference type="GO" id="GO:0006672">
    <property type="term" value="P:ceramide metabolic process"/>
    <property type="evidence" value="ECO:0007669"/>
    <property type="project" value="InterPro"/>
</dbReference>
<dbReference type="Proteomes" id="UP000034156">
    <property type="component" value="Chromosome"/>
</dbReference>
<reference evidence="9" key="1">
    <citation type="submission" date="2015-05" db="EMBL/GenBank/DDBJ databases">
        <title>Draft genome of Nitrosomonas communis strain Nm2.</title>
        <authorList>
            <person name="Kozlowski J.A."/>
            <person name="Kits K.D."/>
            <person name="Stein L.Y."/>
        </authorList>
    </citation>
    <scope>NUCLEOTIDE SEQUENCE [LARGE SCALE GENOMIC DNA]</scope>
    <source>
        <strain evidence="9">Nm2</strain>
    </source>
</reference>
<evidence type="ECO:0000256" key="7">
    <source>
        <dbReference type="SAM" id="Phobius"/>
    </source>
</evidence>
<evidence type="ECO:0000313" key="9">
    <source>
        <dbReference type="Proteomes" id="UP000034156"/>
    </source>
</evidence>
<feature type="transmembrane region" description="Helical" evidence="7">
    <location>
        <begin position="200"/>
        <end position="217"/>
    </location>
</feature>
<feature type="transmembrane region" description="Helical" evidence="7">
    <location>
        <begin position="112"/>
        <end position="130"/>
    </location>
</feature>
<keyword evidence="4 7" id="KW-1133">Transmembrane helix</keyword>
<evidence type="ECO:0000256" key="1">
    <source>
        <dbReference type="ARBA" id="ARBA00004141"/>
    </source>
</evidence>
<keyword evidence="3" id="KW-0378">Hydrolase</keyword>
<feature type="binding site" evidence="6">
    <location>
        <position position="235"/>
    </location>
    <ligand>
        <name>Zn(2+)</name>
        <dbReference type="ChEBI" id="CHEBI:29105"/>
        <note>catalytic</note>
    </ligand>
</feature>
<keyword evidence="9" id="KW-1185">Reference proteome</keyword>
<keyword evidence="5 7" id="KW-0472">Membrane</keyword>
<name>A0A0F7KEZ3_9PROT</name>
<keyword evidence="6" id="KW-0479">Metal-binding</keyword>
<evidence type="ECO:0000256" key="2">
    <source>
        <dbReference type="ARBA" id="ARBA00022692"/>
    </source>
</evidence>
<dbReference type="GO" id="GO:0016811">
    <property type="term" value="F:hydrolase activity, acting on carbon-nitrogen (but not peptide) bonds, in linear amides"/>
    <property type="evidence" value="ECO:0007669"/>
    <property type="project" value="InterPro"/>
</dbReference>
<organism evidence="8 9">
    <name type="scientific">Nitrosomonas communis</name>
    <dbReference type="NCBI Taxonomy" id="44574"/>
    <lineage>
        <taxon>Bacteria</taxon>
        <taxon>Pseudomonadati</taxon>
        <taxon>Pseudomonadota</taxon>
        <taxon>Betaproteobacteria</taxon>
        <taxon>Nitrosomonadales</taxon>
        <taxon>Nitrosomonadaceae</taxon>
        <taxon>Nitrosomonas</taxon>
    </lineage>
</organism>
<dbReference type="RefSeq" id="WP_046851052.1">
    <property type="nucleotide sequence ID" value="NZ_CP011451.1"/>
</dbReference>
<feature type="transmembrane region" description="Helical" evidence="7">
    <location>
        <begin position="142"/>
        <end position="161"/>
    </location>
</feature>
<keyword evidence="6" id="KW-0862">Zinc</keyword>
<dbReference type="EMBL" id="CP011451">
    <property type="protein sequence ID" value="AKH39020.1"/>
    <property type="molecule type" value="Genomic_DNA"/>
</dbReference>
<evidence type="ECO:0000256" key="6">
    <source>
        <dbReference type="PIRSR" id="PIRSR608901-2"/>
    </source>
</evidence>
<sequence>MKTRFCILILLFIMGLLVAAILQPIPQPLSYHEFIDRRSFLGIPNFLNVVSNLAFLFVGVAGLVFLRRMQVLLVQKTFSAFSECWPYMTIFLSIILVSMGSAYYHWQPDNHTLFWDRFPITIAIMGLLAATMTERIGVKQGLRWLPVLLIMGVASVTYWYWSELQGDGNLNFYIVVQICSILSIILLAIWFPSRYTRGRDIYVIIFLYGLAKLAEILDEEIYHFGQMISGHTLKHLLAGFAAYWMLRMLKKRRLLERFNQTDQIRKYN</sequence>
<evidence type="ECO:0000313" key="8">
    <source>
        <dbReference type="EMBL" id="AKH39020.1"/>
    </source>
</evidence>
<dbReference type="InterPro" id="IPR008901">
    <property type="entry name" value="ACER"/>
</dbReference>
<evidence type="ECO:0000256" key="5">
    <source>
        <dbReference type="ARBA" id="ARBA00023136"/>
    </source>
</evidence>
<proteinExistence type="predicted"/>
<dbReference type="GO" id="GO:0046872">
    <property type="term" value="F:metal ion binding"/>
    <property type="evidence" value="ECO:0007669"/>
    <property type="project" value="UniProtKB-KW"/>
</dbReference>
<keyword evidence="2 7" id="KW-0812">Transmembrane</keyword>
<dbReference type="Pfam" id="PF05875">
    <property type="entry name" value="Ceramidase"/>
    <property type="match status" value="1"/>
</dbReference>
<comment type="cofactor">
    <cofactor evidence="6">
        <name>Zn(2+)</name>
        <dbReference type="ChEBI" id="CHEBI:29105"/>
    </cofactor>
</comment>
<dbReference type="PANTHER" id="PTHR34368:SF1">
    <property type="entry name" value="OS01G0962200 PROTEIN"/>
    <property type="match status" value="1"/>
</dbReference>
<comment type="subcellular location">
    <subcellularLocation>
        <location evidence="1">Membrane</location>
        <topology evidence="1">Multi-pass membrane protein</topology>
    </subcellularLocation>
</comment>
<evidence type="ECO:0000256" key="3">
    <source>
        <dbReference type="ARBA" id="ARBA00022801"/>
    </source>
</evidence>
<feature type="transmembrane region" description="Helical" evidence="7">
    <location>
        <begin position="223"/>
        <end position="246"/>
    </location>
</feature>
<dbReference type="AlphaFoldDB" id="A0A0F7KEZ3"/>
<feature type="binding site" evidence="6">
    <location>
        <position position="231"/>
    </location>
    <ligand>
        <name>Zn(2+)</name>
        <dbReference type="ChEBI" id="CHEBI:29105"/>
        <note>catalytic</note>
    </ligand>
</feature>
<dbReference type="GO" id="GO:0016020">
    <property type="term" value="C:membrane"/>
    <property type="evidence" value="ECO:0007669"/>
    <property type="project" value="UniProtKB-SubCell"/>
</dbReference>
<protein>
    <submittedName>
        <fullName evidence="8">Alkaline phytoceramidase</fullName>
    </submittedName>
</protein>
<dbReference type="KEGG" id="nco:AAW31_16345"/>
<feature type="transmembrane region" description="Helical" evidence="7">
    <location>
        <begin position="173"/>
        <end position="193"/>
    </location>
</feature>
<accession>A0A0F7KEZ3</accession>